<dbReference type="Pfam" id="PF00704">
    <property type="entry name" value="Glyco_hydro_18"/>
    <property type="match status" value="1"/>
</dbReference>
<dbReference type="PROSITE" id="PS51910">
    <property type="entry name" value="GH18_2"/>
    <property type="match status" value="1"/>
</dbReference>
<dbReference type="Gene3D" id="3.10.50.10">
    <property type="match status" value="1"/>
</dbReference>
<dbReference type="AlphaFoldDB" id="A0AA38IIZ6"/>
<evidence type="ECO:0000256" key="5">
    <source>
        <dbReference type="ARBA" id="ARBA00023157"/>
    </source>
</evidence>
<accession>A0AA38IIZ6</accession>
<comment type="caution">
    <text evidence="9">The sequence shown here is derived from an EMBL/GenBank/DDBJ whole genome shotgun (WGS) entry which is preliminary data.</text>
</comment>
<reference evidence="9" key="1">
    <citation type="journal article" date="2023" name="G3 (Bethesda)">
        <title>Whole genome assemblies of Zophobas morio and Tenebrio molitor.</title>
        <authorList>
            <person name="Kaur S."/>
            <person name="Stinson S.A."/>
            <person name="diCenzo G.C."/>
        </authorList>
    </citation>
    <scope>NUCLEOTIDE SEQUENCE</scope>
    <source>
        <strain evidence="9">QUZm001</strain>
    </source>
</reference>
<organism evidence="9 10">
    <name type="scientific">Zophobas morio</name>
    <dbReference type="NCBI Taxonomy" id="2755281"/>
    <lineage>
        <taxon>Eukaryota</taxon>
        <taxon>Metazoa</taxon>
        <taxon>Ecdysozoa</taxon>
        <taxon>Arthropoda</taxon>
        <taxon>Hexapoda</taxon>
        <taxon>Insecta</taxon>
        <taxon>Pterygota</taxon>
        <taxon>Neoptera</taxon>
        <taxon>Endopterygota</taxon>
        <taxon>Coleoptera</taxon>
        <taxon>Polyphaga</taxon>
        <taxon>Cucujiformia</taxon>
        <taxon>Tenebrionidae</taxon>
        <taxon>Zophobas</taxon>
    </lineage>
</organism>
<evidence type="ECO:0000313" key="9">
    <source>
        <dbReference type="EMBL" id="KAJ3656208.1"/>
    </source>
</evidence>
<evidence type="ECO:0000256" key="3">
    <source>
        <dbReference type="ARBA" id="ARBA00022525"/>
    </source>
</evidence>
<dbReference type="GO" id="GO:0004568">
    <property type="term" value="F:chitinase activity"/>
    <property type="evidence" value="ECO:0007669"/>
    <property type="project" value="TreeGrafter"/>
</dbReference>
<protein>
    <recommendedName>
        <fullName evidence="8">GH18 domain-containing protein</fullName>
    </recommendedName>
</protein>
<dbReference type="SUPFAM" id="SSF54556">
    <property type="entry name" value="Chitinase insertion domain"/>
    <property type="match status" value="1"/>
</dbReference>
<name>A0AA38IIZ6_9CUCU</name>
<dbReference type="Gene3D" id="3.20.20.80">
    <property type="entry name" value="Glycosidases"/>
    <property type="match status" value="1"/>
</dbReference>
<keyword evidence="10" id="KW-1185">Reference proteome</keyword>
<dbReference type="GO" id="GO:0006032">
    <property type="term" value="P:chitin catabolic process"/>
    <property type="evidence" value="ECO:0007669"/>
    <property type="project" value="TreeGrafter"/>
</dbReference>
<gene>
    <name evidence="9" type="ORF">Zmor_015303</name>
</gene>
<keyword evidence="6" id="KW-0325">Glycoprotein</keyword>
<evidence type="ECO:0000256" key="1">
    <source>
        <dbReference type="ARBA" id="ARBA00004613"/>
    </source>
</evidence>
<feature type="signal peptide" evidence="7">
    <location>
        <begin position="1"/>
        <end position="21"/>
    </location>
</feature>
<dbReference type="InterPro" id="IPR050314">
    <property type="entry name" value="Glycosyl_Hydrlase_18"/>
</dbReference>
<evidence type="ECO:0000256" key="7">
    <source>
        <dbReference type="SAM" id="SignalP"/>
    </source>
</evidence>
<dbReference type="InterPro" id="IPR029070">
    <property type="entry name" value="Chitinase_insertion_sf"/>
</dbReference>
<dbReference type="PANTHER" id="PTHR11177">
    <property type="entry name" value="CHITINASE"/>
    <property type="match status" value="1"/>
</dbReference>
<dbReference type="EMBL" id="JALNTZ010000004">
    <property type="protein sequence ID" value="KAJ3656208.1"/>
    <property type="molecule type" value="Genomic_DNA"/>
</dbReference>
<dbReference type="InterPro" id="IPR001223">
    <property type="entry name" value="Glyco_hydro18_cat"/>
</dbReference>
<dbReference type="Proteomes" id="UP001168821">
    <property type="component" value="Unassembled WGS sequence"/>
</dbReference>
<dbReference type="InterPro" id="IPR017853">
    <property type="entry name" value="GH"/>
</dbReference>
<dbReference type="GO" id="GO:0005576">
    <property type="term" value="C:extracellular region"/>
    <property type="evidence" value="ECO:0007669"/>
    <property type="project" value="UniProtKB-SubCell"/>
</dbReference>
<feature type="chain" id="PRO_5041403747" description="GH18 domain-containing protein" evidence="7">
    <location>
        <begin position="22"/>
        <end position="438"/>
    </location>
</feature>
<dbReference type="PANTHER" id="PTHR11177:SF235">
    <property type="entry name" value="CHITINASE-LIKE PROTEIN IDGF1-RELATED"/>
    <property type="match status" value="1"/>
</dbReference>
<keyword evidence="5" id="KW-1015">Disulfide bond</keyword>
<evidence type="ECO:0000256" key="4">
    <source>
        <dbReference type="ARBA" id="ARBA00022729"/>
    </source>
</evidence>
<sequence>MVSFKPLVLLVIAAFAAYCKAEPKIVCYYDSKSHLRQGPATFDVSDIVPALDLCTHLVYGSAAIDESTYKLIPLNEQFDTVKDNYRKVTDLKKRFPRLKVLLSVGGNADVSGEKEEKNIKYRTLLESTTSRLAFVNSAYTIVKAYGFDGLDLAWEFPENKPKKIRSKIGGIWHSIKKTVGGTKVLDENAAEHRDQFVSLVRELRGAFKAENLLLTLTVLPNVNSTVYYDPRALSPNLEYVVLDAFDFYTPERNPKEADYPAPLYELVDRKPDENVDAQVRYWLSNGAPSNKVILGIPTYGRAWTMDDESDINGIPPLHIDGAAEPGPWTKHAGLLSYPEVCSLLSNPDNTKQAKHLQVKRIPDPSKRKGSYVFRIVDENNNGGFWVGYEDSDTVGYKASYAKAKGLGGVAMVDLSLDDFKGTCGRDKYDLLRVAKMNF</sequence>
<feature type="domain" description="GH18" evidence="8">
    <location>
        <begin position="23"/>
        <end position="438"/>
    </location>
</feature>
<keyword evidence="4 7" id="KW-0732">Signal</keyword>
<evidence type="ECO:0000256" key="6">
    <source>
        <dbReference type="ARBA" id="ARBA00023180"/>
    </source>
</evidence>
<evidence type="ECO:0000256" key="2">
    <source>
        <dbReference type="ARBA" id="ARBA00006606"/>
    </source>
</evidence>
<proteinExistence type="inferred from homology"/>
<dbReference type="InterPro" id="IPR011583">
    <property type="entry name" value="Chitinase_II/V-like_cat"/>
</dbReference>
<comment type="similarity">
    <text evidence="2">Belongs to the glycosyl hydrolase 18 family. IDGF subfamily.</text>
</comment>
<comment type="subcellular location">
    <subcellularLocation>
        <location evidence="1">Secreted</location>
    </subcellularLocation>
</comment>
<evidence type="ECO:0000259" key="8">
    <source>
        <dbReference type="PROSITE" id="PS51910"/>
    </source>
</evidence>
<dbReference type="SUPFAM" id="SSF51445">
    <property type="entry name" value="(Trans)glycosidases"/>
    <property type="match status" value="1"/>
</dbReference>
<keyword evidence="3" id="KW-0964">Secreted</keyword>
<dbReference type="FunFam" id="3.20.20.80:FF:000071">
    <property type="entry name" value="Imaginal disc growth factor"/>
    <property type="match status" value="1"/>
</dbReference>
<dbReference type="GO" id="GO:0008061">
    <property type="term" value="F:chitin binding"/>
    <property type="evidence" value="ECO:0007669"/>
    <property type="project" value="InterPro"/>
</dbReference>
<evidence type="ECO:0000313" key="10">
    <source>
        <dbReference type="Proteomes" id="UP001168821"/>
    </source>
</evidence>
<dbReference type="SMART" id="SM00636">
    <property type="entry name" value="Glyco_18"/>
    <property type="match status" value="1"/>
</dbReference>
<dbReference type="GO" id="GO:0005975">
    <property type="term" value="P:carbohydrate metabolic process"/>
    <property type="evidence" value="ECO:0007669"/>
    <property type="project" value="InterPro"/>
</dbReference>